<organism evidence="1 2">
    <name type="scientific">Vigna mungo</name>
    <name type="common">Black gram</name>
    <name type="synonym">Phaseolus mungo</name>
    <dbReference type="NCBI Taxonomy" id="3915"/>
    <lineage>
        <taxon>Eukaryota</taxon>
        <taxon>Viridiplantae</taxon>
        <taxon>Streptophyta</taxon>
        <taxon>Embryophyta</taxon>
        <taxon>Tracheophyta</taxon>
        <taxon>Spermatophyta</taxon>
        <taxon>Magnoliopsida</taxon>
        <taxon>eudicotyledons</taxon>
        <taxon>Gunneridae</taxon>
        <taxon>Pentapetalae</taxon>
        <taxon>rosids</taxon>
        <taxon>fabids</taxon>
        <taxon>Fabales</taxon>
        <taxon>Fabaceae</taxon>
        <taxon>Papilionoideae</taxon>
        <taxon>50 kb inversion clade</taxon>
        <taxon>NPAAA clade</taxon>
        <taxon>indigoferoid/millettioid clade</taxon>
        <taxon>Phaseoleae</taxon>
        <taxon>Vigna</taxon>
    </lineage>
</organism>
<dbReference type="EMBL" id="CP144697">
    <property type="protein sequence ID" value="WVZ15648.1"/>
    <property type="molecule type" value="Genomic_DNA"/>
</dbReference>
<sequence>MSIAIESKIEYNRTRVNEGNTNDNGHECCDAHNGEDSGNVSFVSVSIAKATVMVVLNSSVKRYVCHRVTPRFSMPSCQTPTSKDGRDQCSTQSLDSVYKFPRDLDNIGC</sequence>
<keyword evidence="2" id="KW-1185">Reference proteome</keyword>
<reference evidence="1 2" key="1">
    <citation type="journal article" date="2023" name="Life. Sci Alliance">
        <title>Evolutionary insights into 3D genome organization and epigenetic landscape of Vigna mungo.</title>
        <authorList>
            <person name="Junaid A."/>
            <person name="Singh B."/>
            <person name="Bhatia S."/>
        </authorList>
    </citation>
    <scope>NUCLEOTIDE SEQUENCE [LARGE SCALE GENOMIC DNA]</scope>
    <source>
        <strain evidence="1">Urdbean</strain>
    </source>
</reference>
<evidence type="ECO:0000313" key="2">
    <source>
        <dbReference type="Proteomes" id="UP001374535"/>
    </source>
</evidence>
<proteinExistence type="predicted"/>
<dbReference type="AlphaFoldDB" id="A0AAQ3S437"/>
<protein>
    <submittedName>
        <fullName evidence="1">Uncharacterized protein</fullName>
    </submittedName>
</protein>
<accession>A0AAQ3S437</accession>
<name>A0AAQ3S437_VIGMU</name>
<gene>
    <name evidence="1" type="ORF">V8G54_013214</name>
</gene>
<dbReference type="Proteomes" id="UP001374535">
    <property type="component" value="Chromosome 4"/>
</dbReference>
<evidence type="ECO:0000313" key="1">
    <source>
        <dbReference type="EMBL" id="WVZ15648.1"/>
    </source>
</evidence>